<protein>
    <submittedName>
        <fullName evidence="1">Uncharacterized protein</fullName>
    </submittedName>
</protein>
<dbReference type="Proteomes" id="UP001212326">
    <property type="component" value="Chromosome"/>
</dbReference>
<evidence type="ECO:0000313" key="1">
    <source>
        <dbReference type="EMBL" id="WBO69058.1"/>
    </source>
</evidence>
<proteinExistence type="predicted"/>
<evidence type="ECO:0000313" key="2">
    <source>
        <dbReference type="Proteomes" id="UP001212326"/>
    </source>
</evidence>
<sequence>MDYFSARAYGRNHRLFNDSFTVDGVNSATQVIASLTEVDAQRNPINGGATLHLYDVTPHDNGTVEVRAEIDWDEDLDIRFDFLCANGLGK</sequence>
<dbReference type="RefSeq" id="WP_270086274.1">
    <property type="nucleotide sequence ID" value="NZ_CP115300.1"/>
</dbReference>
<keyword evidence="2" id="KW-1185">Reference proteome</keyword>
<reference evidence="1 2" key="1">
    <citation type="submission" date="2022-12" db="EMBL/GenBank/DDBJ databases">
        <authorList>
            <person name="Mo P."/>
        </authorList>
    </citation>
    <scope>NUCLEOTIDE SEQUENCE [LARGE SCALE GENOMIC DNA]</scope>
    <source>
        <strain evidence="1 2">HUAS 2-6</strain>
    </source>
</reference>
<gene>
    <name evidence="1" type="ORF">O1G22_43040</name>
</gene>
<organism evidence="1 2">
    <name type="scientific">Streptomyces camelliae</name>
    <dbReference type="NCBI Taxonomy" id="3004093"/>
    <lineage>
        <taxon>Bacteria</taxon>
        <taxon>Bacillati</taxon>
        <taxon>Actinomycetota</taxon>
        <taxon>Actinomycetes</taxon>
        <taxon>Kitasatosporales</taxon>
        <taxon>Streptomycetaceae</taxon>
        <taxon>Streptomyces</taxon>
    </lineage>
</organism>
<accession>A0ABY7PHY9</accession>
<dbReference type="EMBL" id="CP115300">
    <property type="protein sequence ID" value="WBO69058.1"/>
    <property type="molecule type" value="Genomic_DNA"/>
</dbReference>
<name>A0ABY7PHY9_9ACTN</name>